<dbReference type="EMBL" id="CP068393">
    <property type="protein sequence ID" value="QUC67130.1"/>
    <property type="molecule type" value="Genomic_DNA"/>
</dbReference>
<keyword evidence="2" id="KW-1185">Reference proteome</keyword>
<proteinExistence type="predicted"/>
<name>A0AC61MWJ0_9FIRM</name>
<protein>
    <submittedName>
        <fullName evidence="1">GNAT family N-acetyltransferase</fullName>
    </submittedName>
</protein>
<accession>A0AC61MWJ0</accession>
<evidence type="ECO:0000313" key="2">
    <source>
        <dbReference type="Proteomes" id="UP000682782"/>
    </source>
</evidence>
<gene>
    <name evidence="1" type="ORF">JYE49_15060</name>
</gene>
<organism evidence="1 2">
    <name type="scientific">Aristaeella hokkaidonensis</name>
    <dbReference type="NCBI Taxonomy" id="3046382"/>
    <lineage>
        <taxon>Bacteria</taxon>
        <taxon>Bacillati</taxon>
        <taxon>Bacillota</taxon>
        <taxon>Clostridia</taxon>
        <taxon>Eubacteriales</taxon>
        <taxon>Aristaeellaceae</taxon>
        <taxon>Aristaeella</taxon>
    </lineage>
</organism>
<reference evidence="1" key="1">
    <citation type="submission" date="2021-01" db="EMBL/GenBank/DDBJ databases">
        <title>Complete genome sequence of Clostridiales bacterium R-7.</title>
        <authorList>
            <person name="Mahoney-Kurpe S.C."/>
            <person name="Palevich N."/>
            <person name="Koike S."/>
            <person name="Moon C.D."/>
            <person name="Attwood G.T."/>
        </authorList>
    </citation>
    <scope>NUCLEOTIDE SEQUENCE</scope>
    <source>
        <strain evidence="1">R-7</strain>
    </source>
</reference>
<sequence length="180" mass="20411">MSDRGMRMDRNELVLVSPSKDMEHEILQYKEEHFAFGDRQVHGSGGLAFDDSFDEWLNRIRFIREKSPENIALTSTFFSRRVSDGKLIGCVKIHHTLTEELESGGHIAYGIRPSERGKGYGTQQLELCLEYAGQLKLKRVIIACDKDNTASAKTAMSCGGKLVKEFEEDGILKQHYLIEL</sequence>
<dbReference type="Proteomes" id="UP000682782">
    <property type="component" value="Chromosome"/>
</dbReference>
<evidence type="ECO:0000313" key="1">
    <source>
        <dbReference type="EMBL" id="QUC67130.1"/>
    </source>
</evidence>